<dbReference type="Proteomes" id="UP000322110">
    <property type="component" value="Unassembled WGS sequence"/>
</dbReference>
<evidence type="ECO:0000256" key="4">
    <source>
        <dbReference type="ARBA" id="ARBA00022496"/>
    </source>
</evidence>
<comment type="similarity">
    <text evidence="2">Belongs to the bacterial solute-binding protein 8 family.</text>
</comment>
<evidence type="ECO:0000256" key="5">
    <source>
        <dbReference type="ARBA" id="ARBA00022729"/>
    </source>
</evidence>
<dbReference type="Pfam" id="PF01497">
    <property type="entry name" value="Peripla_BP_2"/>
    <property type="match status" value="1"/>
</dbReference>
<organism evidence="7 8">
    <name type="scientific">Teichococcus oryzae</name>
    <dbReference type="NCBI Taxonomy" id="1608942"/>
    <lineage>
        <taxon>Bacteria</taxon>
        <taxon>Pseudomonadati</taxon>
        <taxon>Pseudomonadota</taxon>
        <taxon>Alphaproteobacteria</taxon>
        <taxon>Acetobacterales</taxon>
        <taxon>Roseomonadaceae</taxon>
        <taxon>Roseomonas</taxon>
    </lineage>
</organism>
<evidence type="ECO:0000313" key="7">
    <source>
        <dbReference type="EMBL" id="KAA2212021.1"/>
    </source>
</evidence>
<dbReference type="OrthoDB" id="1846031at2"/>
<dbReference type="GO" id="GO:1901678">
    <property type="term" value="P:iron coordination entity transport"/>
    <property type="evidence" value="ECO:0007669"/>
    <property type="project" value="UniProtKB-ARBA"/>
</dbReference>
<dbReference type="GO" id="GO:0030288">
    <property type="term" value="C:outer membrane-bounded periplasmic space"/>
    <property type="evidence" value="ECO:0007669"/>
    <property type="project" value="TreeGrafter"/>
</dbReference>
<keyword evidence="4" id="KW-0410">Iron transport</keyword>
<dbReference type="PANTHER" id="PTHR30532">
    <property type="entry name" value="IRON III DICITRATE-BINDING PERIPLASMIC PROTEIN"/>
    <property type="match status" value="1"/>
</dbReference>
<comment type="caution">
    <text evidence="7">The sequence shown here is derived from an EMBL/GenBank/DDBJ whole genome shotgun (WGS) entry which is preliminary data.</text>
</comment>
<protein>
    <submittedName>
        <fullName evidence="7">ABC transporter substrate-binding protein</fullName>
    </submittedName>
</protein>
<dbReference type="PANTHER" id="PTHR30532:SF24">
    <property type="entry name" value="FERRIC ENTEROBACTIN-BINDING PERIPLASMIC PROTEIN FEPB"/>
    <property type="match status" value="1"/>
</dbReference>
<evidence type="ECO:0000259" key="6">
    <source>
        <dbReference type="PROSITE" id="PS50983"/>
    </source>
</evidence>
<sequence length="341" mass="36176">MKSRHQPVDVPAPSGGVTRRFMLGALAGSLAAPPALAQGGIRIRHDYGEIVLPAPPRRVVSIGYRTQDTLLALGINPVAVRHWFGDQPSSVWPWAQPYLSGPAPIVLSGEVSVESIAILEPDLIVGIGSGISHAEYATLSRVAPVLMHAPNQATFTPWDELVRVIGYALGKDGAAADLIGKTRQQFAGMRARNPGWAGRSAVAAYHFGGETGAFTRSDPRGHFLTELDFVVPASLDRLSDRRGFYARLSPEDLSPLDADLLVWISSEKIPGLADIPMRRFLRAYREGREVVTSPLVGAALSFGSVLSLPFALSALEADIAAAVDGNPATRVASAVQAGIAP</sequence>
<evidence type="ECO:0000313" key="8">
    <source>
        <dbReference type="Proteomes" id="UP000322110"/>
    </source>
</evidence>
<keyword evidence="3" id="KW-0813">Transport</keyword>
<gene>
    <name evidence="7" type="ORF">F0Q34_17035</name>
</gene>
<dbReference type="AlphaFoldDB" id="A0A5B2TBZ2"/>
<keyword evidence="4" id="KW-0408">Iron</keyword>
<dbReference type="Gene3D" id="3.40.50.1980">
    <property type="entry name" value="Nitrogenase molybdenum iron protein domain"/>
    <property type="match status" value="2"/>
</dbReference>
<feature type="domain" description="Fe/B12 periplasmic-binding" evidence="6">
    <location>
        <begin position="58"/>
        <end position="323"/>
    </location>
</feature>
<evidence type="ECO:0000256" key="2">
    <source>
        <dbReference type="ARBA" id="ARBA00008814"/>
    </source>
</evidence>
<dbReference type="PROSITE" id="PS50983">
    <property type="entry name" value="FE_B12_PBP"/>
    <property type="match status" value="1"/>
</dbReference>
<accession>A0A5B2TBZ2</accession>
<dbReference type="SUPFAM" id="SSF53807">
    <property type="entry name" value="Helical backbone' metal receptor"/>
    <property type="match status" value="1"/>
</dbReference>
<reference evidence="7 8" key="1">
    <citation type="journal article" date="2015" name="Int. J. Syst. Evol. Microbiol.">
        <title>Roseomonas oryzae sp. nov., isolated from paddy rhizosphere soil.</title>
        <authorList>
            <person name="Ramaprasad E.V."/>
            <person name="Sasikala Ch."/>
            <person name="Ramana Ch.V."/>
        </authorList>
    </citation>
    <scope>NUCLEOTIDE SEQUENCE [LARGE SCALE GENOMIC DNA]</scope>
    <source>
        <strain evidence="7 8">KCTC 42542</strain>
    </source>
</reference>
<dbReference type="InterPro" id="IPR051313">
    <property type="entry name" value="Bact_iron-sidero_bind"/>
</dbReference>
<evidence type="ECO:0000256" key="3">
    <source>
        <dbReference type="ARBA" id="ARBA00022448"/>
    </source>
</evidence>
<dbReference type="InterPro" id="IPR002491">
    <property type="entry name" value="ABC_transptr_periplasmic_BD"/>
</dbReference>
<proteinExistence type="inferred from homology"/>
<evidence type="ECO:0000256" key="1">
    <source>
        <dbReference type="ARBA" id="ARBA00004196"/>
    </source>
</evidence>
<comment type="subcellular location">
    <subcellularLocation>
        <location evidence="1">Cell envelope</location>
    </subcellularLocation>
</comment>
<keyword evidence="4" id="KW-0406">Ion transport</keyword>
<keyword evidence="8" id="KW-1185">Reference proteome</keyword>
<dbReference type="EMBL" id="VUKA01000012">
    <property type="protein sequence ID" value="KAA2212021.1"/>
    <property type="molecule type" value="Genomic_DNA"/>
</dbReference>
<name>A0A5B2TBZ2_9PROT</name>
<dbReference type="RefSeq" id="WP_149813452.1">
    <property type="nucleotide sequence ID" value="NZ_VUKA01000012.1"/>
</dbReference>
<keyword evidence="5" id="KW-0732">Signal</keyword>